<dbReference type="Gene3D" id="3.40.50.10580">
    <property type="entry name" value="ATPase, V1 complex, subunit F"/>
    <property type="match status" value="1"/>
</dbReference>
<dbReference type="PANTHER" id="PTHR13861">
    <property type="entry name" value="VACUOLAR ATP SYNTHASE SUBUNIT F"/>
    <property type="match status" value="1"/>
</dbReference>
<evidence type="ECO:0000313" key="5">
    <source>
        <dbReference type="EMBL" id="CAD9204012.1"/>
    </source>
</evidence>
<evidence type="ECO:0000256" key="2">
    <source>
        <dbReference type="ARBA" id="ARBA00022448"/>
    </source>
</evidence>
<keyword evidence="3" id="KW-0375">Hydrogen ion transport</keyword>
<evidence type="ECO:0008006" key="6">
    <source>
        <dbReference type="Google" id="ProtNLM"/>
    </source>
</evidence>
<dbReference type="InterPro" id="IPR036906">
    <property type="entry name" value="ATPase_V1_fsu_sf"/>
</dbReference>
<accession>A0A7S1X2A9</accession>
<evidence type="ECO:0000256" key="3">
    <source>
        <dbReference type="ARBA" id="ARBA00022781"/>
    </source>
</evidence>
<dbReference type="SUPFAM" id="SSF159468">
    <property type="entry name" value="AtpF-like"/>
    <property type="match status" value="1"/>
</dbReference>
<reference evidence="5" key="1">
    <citation type="submission" date="2021-01" db="EMBL/GenBank/DDBJ databases">
        <authorList>
            <person name="Corre E."/>
            <person name="Pelletier E."/>
            <person name="Niang G."/>
            <person name="Scheremetjew M."/>
            <person name="Finn R."/>
            <person name="Kale V."/>
            <person name="Holt S."/>
            <person name="Cochrane G."/>
            <person name="Meng A."/>
            <person name="Brown T."/>
            <person name="Cohen L."/>
        </authorList>
    </citation>
    <scope>NUCLEOTIDE SEQUENCE</scope>
    <source>
        <strain evidence="5">PLY429</strain>
    </source>
</reference>
<dbReference type="Pfam" id="PF01990">
    <property type="entry name" value="ATP-synt_F"/>
    <property type="match status" value="1"/>
</dbReference>
<dbReference type="GO" id="GO:0046961">
    <property type="term" value="F:proton-transporting ATPase activity, rotational mechanism"/>
    <property type="evidence" value="ECO:0007669"/>
    <property type="project" value="InterPro"/>
</dbReference>
<sequence>MTLRKISQVDTPPPLSEDLPRAVVSFTLARRSCGQKLSCCQKHIFETNMAAQAAVEAASGALVAMIADEDTITGFLLAGAGNLDIRRKSNFLVVDKNTTLKEIETAFKDYTTREDVAVVLVSQYVADMIRFLVDAYNKPIPAVLEVPSKEHPYDPSKDSILSRVRFMLTGET</sequence>
<dbReference type="InterPro" id="IPR005772">
    <property type="entry name" value="ATPase_V1-cplx_fsu_euk"/>
</dbReference>
<name>A0A7S1X2A9_9CHLO</name>
<protein>
    <recommendedName>
        <fullName evidence="6">V-type proton ATPase subunit F</fullName>
    </recommendedName>
</protein>
<dbReference type="PANTHER" id="PTHR13861:SF2">
    <property type="entry name" value="V-TYPE PROTON ATPASE SUBUNIT F"/>
    <property type="match status" value="1"/>
</dbReference>
<keyword evidence="2" id="KW-0813">Transport</keyword>
<evidence type="ECO:0000256" key="1">
    <source>
        <dbReference type="ARBA" id="ARBA00010148"/>
    </source>
</evidence>
<keyword evidence="4" id="KW-0406">Ion transport</keyword>
<proteinExistence type="inferred from homology"/>
<dbReference type="NCBIfam" id="TIGR01101">
    <property type="entry name" value="V_ATP_synt_F"/>
    <property type="match status" value="1"/>
</dbReference>
<dbReference type="EMBL" id="HBGG01012240">
    <property type="protein sequence ID" value="CAD9204012.1"/>
    <property type="molecule type" value="Transcribed_RNA"/>
</dbReference>
<organism evidence="5">
    <name type="scientific">Tetraselmis chuii</name>
    <dbReference type="NCBI Taxonomy" id="63592"/>
    <lineage>
        <taxon>Eukaryota</taxon>
        <taxon>Viridiplantae</taxon>
        <taxon>Chlorophyta</taxon>
        <taxon>core chlorophytes</taxon>
        <taxon>Chlorodendrophyceae</taxon>
        <taxon>Chlorodendrales</taxon>
        <taxon>Chlorodendraceae</taxon>
        <taxon>Tetraselmis</taxon>
    </lineage>
</organism>
<dbReference type="GO" id="GO:0033180">
    <property type="term" value="C:proton-transporting V-type ATPase, V1 domain"/>
    <property type="evidence" value="ECO:0007669"/>
    <property type="project" value="InterPro"/>
</dbReference>
<comment type="similarity">
    <text evidence="1">Belongs to the V-ATPase F subunit family.</text>
</comment>
<gene>
    <name evidence="5" type="ORF">TCHU04912_LOCUS6247</name>
</gene>
<evidence type="ECO:0000256" key="4">
    <source>
        <dbReference type="ARBA" id="ARBA00023065"/>
    </source>
</evidence>
<dbReference type="AlphaFoldDB" id="A0A7S1X2A9"/>
<dbReference type="InterPro" id="IPR008218">
    <property type="entry name" value="ATPase_V1-cplx_f_g_su"/>
</dbReference>
<dbReference type="FunFam" id="3.40.50.10580:FF:000003">
    <property type="entry name" value="V-type proton ATPase subunit F"/>
    <property type="match status" value="1"/>
</dbReference>